<keyword evidence="4" id="KW-1185">Reference proteome</keyword>
<accession>A0ABS2CN52</accession>
<evidence type="ECO:0000256" key="2">
    <source>
        <dbReference type="SAM" id="Phobius"/>
    </source>
</evidence>
<organism evidence="3 4">
    <name type="scientific">Phycicoccus sonneratiae</name>
    <dbReference type="NCBI Taxonomy" id="2807628"/>
    <lineage>
        <taxon>Bacteria</taxon>
        <taxon>Bacillati</taxon>
        <taxon>Actinomycetota</taxon>
        <taxon>Actinomycetes</taxon>
        <taxon>Micrococcales</taxon>
        <taxon>Intrasporangiaceae</taxon>
        <taxon>Phycicoccus</taxon>
    </lineage>
</organism>
<evidence type="ECO:0008006" key="5">
    <source>
        <dbReference type="Google" id="ProtNLM"/>
    </source>
</evidence>
<evidence type="ECO:0000256" key="1">
    <source>
        <dbReference type="SAM" id="MobiDB-lite"/>
    </source>
</evidence>
<keyword evidence="2" id="KW-1133">Transmembrane helix</keyword>
<evidence type="ECO:0000313" key="3">
    <source>
        <dbReference type="EMBL" id="MBM6401312.1"/>
    </source>
</evidence>
<protein>
    <recommendedName>
        <fullName evidence="5">Lysyl-tRNA synthetase</fullName>
    </recommendedName>
</protein>
<dbReference type="EMBL" id="JAFDVD010000014">
    <property type="protein sequence ID" value="MBM6401312.1"/>
    <property type="molecule type" value="Genomic_DNA"/>
</dbReference>
<gene>
    <name evidence="3" type="ORF">JQN70_13010</name>
</gene>
<feature type="compositionally biased region" description="Acidic residues" evidence="1">
    <location>
        <begin position="74"/>
        <end position="84"/>
    </location>
</feature>
<evidence type="ECO:0000313" key="4">
    <source>
        <dbReference type="Proteomes" id="UP001430172"/>
    </source>
</evidence>
<reference evidence="3" key="1">
    <citation type="submission" date="2021-02" db="EMBL/GenBank/DDBJ databases">
        <title>Phycicoccus sp. MQZ13P-5T, whole genome shotgun sequence.</title>
        <authorList>
            <person name="Tuo L."/>
        </authorList>
    </citation>
    <scope>NUCLEOTIDE SEQUENCE</scope>
    <source>
        <strain evidence="3">MQZ13P-5</strain>
    </source>
</reference>
<proteinExistence type="predicted"/>
<name>A0ABS2CN52_9MICO</name>
<comment type="caution">
    <text evidence="3">The sequence shown here is derived from an EMBL/GenBank/DDBJ whole genome shotgun (WGS) entry which is preliminary data.</text>
</comment>
<feature type="region of interest" description="Disordered" evidence="1">
    <location>
        <begin position="34"/>
        <end position="84"/>
    </location>
</feature>
<dbReference type="Proteomes" id="UP001430172">
    <property type="component" value="Unassembled WGS sequence"/>
</dbReference>
<keyword evidence="2" id="KW-0812">Transmembrane</keyword>
<feature type="transmembrane region" description="Helical" evidence="2">
    <location>
        <begin position="6"/>
        <end position="25"/>
    </location>
</feature>
<feature type="compositionally biased region" description="Basic and acidic residues" evidence="1">
    <location>
        <begin position="34"/>
        <end position="53"/>
    </location>
</feature>
<sequence length="84" mass="9293">MDSVVPYVVAIVPTIVVAVFFYVIIKRMIEGDRRERLAQSRFEAEEDRRRSAHESAGPGPSTAEPTPGPRDPDGPDEGEDNSPR</sequence>
<dbReference type="RefSeq" id="WP_204131783.1">
    <property type="nucleotide sequence ID" value="NZ_JAFDVD010000014.1"/>
</dbReference>
<keyword evidence="2" id="KW-0472">Membrane</keyword>